<feature type="transmembrane region" description="Helical" evidence="7">
    <location>
        <begin position="12"/>
        <end position="30"/>
    </location>
</feature>
<feature type="domain" description="ABC transmembrane type-1" evidence="8">
    <location>
        <begin position="95"/>
        <end position="300"/>
    </location>
</feature>
<accession>A0A9D2P118</accession>
<reference evidence="9" key="2">
    <citation type="submission" date="2021-04" db="EMBL/GenBank/DDBJ databases">
        <authorList>
            <person name="Gilroy R."/>
        </authorList>
    </citation>
    <scope>NUCLEOTIDE SEQUENCE</scope>
    <source>
        <strain evidence="9">CHK186-1790</strain>
    </source>
</reference>
<name>A0A9D2P118_9FIRM</name>
<dbReference type="SUPFAM" id="SSF161098">
    <property type="entry name" value="MetI-like"/>
    <property type="match status" value="1"/>
</dbReference>
<feature type="transmembrane region" description="Helical" evidence="7">
    <location>
        <begin position="231"/>
        <end position="257"/>
    </location>
</feature>
<keyword evidence="6 7" id="KW-0472">Membrane</keyword>
<feature type="transmembrane region" description="Helical" evidence="7">
    <location>
        <begin position="174"/>
        <end position="193"/>
    </location>
</feature>
<reference evidence="9" key="1">
    <citation type="journal article" date="2021" name="PeerJ">
        <title>Extensive microbial diversity within the chicken gut microbiome revealed by metagenomics and culture.</title>
        <authorList>
            <person name="Gilroy R."/>
            <person name="Ravi A."/>
            <person name="Getino M."/>
            <person name="Pursley I."/>
            <person name="Horton D.L."/>
            <person name="Alikhan N.F."/>
            <person name="Baker D."/>
            <person name="Gharbi K."/>
            <person name="Hall N."/>
            <person name="Watson M."/>
            <person name="Adriaenssens E.M."/>
            <person name="Foster-Nyarko E."/>
            <person name="Jarju S."/>
            <person name="Secka A."/>
            <person name="Antonio M."/>
            <person name="Oren A."/>
            <person name="Chaudhuri R.R."/>
            <person name="La Ragione R."/>
            <person name="Hildebrand F."/>
            <person name="Pallen M.J."/>
        </authorList>
    </citation>
    <scope>NUCLEOTIDE SEQUENCE</scope>
    <source>
        <strain evidence="9">CHK186-1790</strain>
    </source>
</reference>
<dbReference type="InterPro" id="IPR000515">
    <property type="entry name" value="MetI-like"/>
</dbReference>
<evidence type="ECO:0000256" key="7">
    <source>
        <dbReference type="RuleBase" id="RU363032"/>
    </source>
</evidence>
<keyword evidence="5 7" id="KW-1133">Transmembrane helix</keyword>
<dbReference type="CDD" id="cd06261">
    <property type="entry name" value="TM_PBP2"/>
    <property type="match status" value="1"/>
</dbReference>
<comment type="subcellular location">
    <subcellularLocation>
        <location evidence="1 7">Cell membrane</location>
        <topology evidence="1 7">Multi-pass membrane protein</topology>
    </subcellularLocation>
</comment>
<feature type="transmembrane region" description="Helical" evidence="7">
    <location>
        <begin position="134"/>
        <end position="162"/>
    </location>
</feature>
<dbReference type="InterPro" id="IPR045621">
    <property type="entry name" value="BPD_transp_1_N"/>
</dbReference>
<dbReference type="Gene3D" id="1.10.3720.10">
    <property type="entry name" value="MetI-like"/>
    <property type="match status" value="1"/>
</dbReference>
<organism evidence="9 10">
    <name type="scientific">Candidatus Intestinimonas pullistercoris</name>
    <dbReference type="NCBI Taxonomy" id="2838623"/>
    <lineage>
        <taxon>Bacteria</taxon>
        <taxon>Bacillati</taxon>
        <taxon>Bacillota</taxon>
        <taxon>Clostridia</taxon>
        <taxon>Eubacteriales</taxon>
        <taxon>Intestinimonas</taxon>
    </lineage>
</organism>
<dbReference type="PROSITE" id="PS50928">
    <property type="entry name" value="ABC_TM1"/>
    <property type="match status" value="1"/>
</dbReference>
<feature type="transmembrane region" description="Helical" evidence="7">
    <location>
        <begin position="101"/>
        <end position="122"/>
    </location>
</feature>
<evidence type="ECO:0000313" key="9">
    <source>
        <dbReference type="EMBL" id="HJC41153.1"/>
    </source>
</evidence>
<protein>
    <submittedName>
        <fullName evidence="9">ABC transporter permease</fullName>
    </submittedName>
</protein>
<dbReference type="Pfam" id="PF19300">
    <property type="entry name" value="BPD_transp_1_N"/>
    <property type="match status" value="1"/>
</dbReference>
<dbReference type="AlphaFoldDB" id="A0A9D2P118"/>
<dbReference type="InterPro" id="IPR035906">
    <property type="entry name" value="MetI-like_sf"/>
</dbReference>
<dbReference type="EMBL" id="DWWJ01000110">
    <property type="protein sequence ID" value="HJC41153.1"/>
    <property type="molecule type" value="Genomic_DNA"/>
</dbReference>
<feature type="transmembrane region" description="Helical" evidence="7">
    <location>
        <begin position="277"/>
        <end position="300"/>
    </location>
</feature>
<dbReference type="Proteomes" id="UP000823882">
    <property type="component" value="Unassembled WGS sequence"/>
</dbReference>
<sequence>MTRYLLKRIGTAVLTVFVVAVLTFFLMRAVPGNPFLSEKNPPQSVLDALNEKYALDQPLAVQFVKYMGNLLRGDLGVSVKMQKDYPVTRIIADMFPVSATIGFFALLWAVLLGVPLGCLAAYWRGRGPDSALRVVCTIGVSLPSFVVASLLLFAFCGGIPGWKLFPTLFRAGDWRSYVLPCLSLGFYPMCYIARQSRASMLDALGQEYIKTARAKGLSTWKIVFKHALRNALLPVLTYLGPQVAFTLCGGFVVETVFTIPGLGRYFVQSISNRDYPVIMGTTLFLASFLVGMNLLVDLLYKAVDPRIHLGREGA</sequence>
<evidence type="ECO:0000256" key="4">
    <source>
        <dbReference type="ARBA" id="ARBA00022692"/>
    </source>
</evidence>
<keyword evidence="4 7" id="KW-0812">Transmembrane</keyword>
<evidence type="ECO:0000256" key="2">
    <source>
        <dbReference type="ARBA" id="ARBA00022448"/>
    </source>
</evidence>
<comment type="caution">
    <text evidence="9">The sequence shown here is derived from an EMBL/GenBank/DDBJ whole genome shotgun (WGS) entry which is preliminary data.</text>
</comment>
<evidence type="ECO:0000259" key="8">
    <source>
        <dbReference type="PROSITE" id="PS50928"/>
    </source>
</evidence>
<keyword evidence="2 7" id="KW-0813">Transport</keyword>
<keyword evidence="3" id="KW-1003">Cell membrane</keyword>
<evidence type="ECO:0000256" key="6">
    <source>
        <dbReference type="ARBA" id="ARBA00023136"/>
    </source>
</evidence>
<dbReference type="GO" id="GO:0005886">
    <property type="term" value="C:plasma membrane"/>
    <property type="evidence" value="ECO:0007669"/>
    <property type="project" value="UniProtKB-SubCell"/>
</dbReference>
<evidence type="ECO:0000256" key="5">
    <source>
        <dbReference type="ARBA" id="ARBA00022989"/>
    </source>
</evidence>
<gene>
    <name evidence="9" type="ORF">H9701_06335</name>
</gene>
<dbReference type="PANTHER" id="PTHR43163:SF6">
    <property type="entry name" value="DIPEPTIDE TRANSPORT SYSTEM PERMEASE PROTEIN DPPB-RELATED"/>
    <property type="match status" value="1"/>
</dbReference>
<comment type="similarity">
    <text evidence="7">Belongs to the binding-protein-dependent transport system permease family.</text>
</comment>
<dbReference type="GO" id="GO:0055085">
    <property type="term" value="P:transmembrane transport"/>
    <property type="evidence" value="ECO:0007669"/>
    <property type="project" value="InterPro"/>
</dbReference>
<evidence type="ECO:0000256" key="3">
    <source>
        <dbReference type="ARBA" id="ARBA00022475"/>
    </source>
</evidence>
<evidence type="ECO:0000256" key="1">
    <source>
        <dbReference type="ARBA" id="ARBA00004651"/>
    </source>
</evidence>
<evidence type="ECO:0000313" key="10">
    <source>
        <dbReference type="Proteomes" id="UP000823882"/>
    </source>
</evidence>
<dbReference type="PANTHER" id="PTHR43163">
    <property type="entry name" value="DIPEPTIDE TRANSPORT SYSTEM PERMEASE PROTEIN DPPB-RELATED"/>
    <property type="match status" value="1"/>
</dbReference>
<dbReference type="Pfam" id="PF00528">
    <property type="entry name" value="BPD_transp_1"/>
    <property type="match status" value="1"/>
</dbReference>
<proteinExistence type="inferred from homology"/>